<evidence type="ECO:0000313" key="1">
    <source>
        <dbReference type="EMBL" id="RJQ88565.1"/>
    </source>
</evidence>
<keyword evidence="2" id="KW-1185">Reference proteome</keyword>
<reference evidence="1 2" key="1">
    <citation type="submission" date="2018-09" db="EMBL/GenBank/DDBJ databases">
        <title>YIM PH 21725 draft genome.</title>
        <authorList>
            <person name="Miao C."/>
        </authorList>
    </citation>
    <scope>NUCLEOTIDE SEQUENCE [LARGE SCALE GENOMIC DNA]</scope>
    <source>
        <strain evidence="2">YIM PH21725</strain>
    </source>
</reference>
<dbReference type="OrthoDB" id="5148416at2"/>
<dbReference type="RefSeq" id="WP_120022378.1">
    <property type="nucleotide sequence ID" value="NZ_QZFV01000063.1"/>
</dbReference>
<accession>A0A419I932</accession>
<dbReference type="Proteomes" id="UP000285112">
    <property type="component" value="Unassembled WGS sequence"/>
</dbReference>
<dbReference type="EMBL" id="QZFV01000063">
    <property type="protein sequence ID" value="RJQ88565.1"/>
    <property type="molecule type" value="Genomic_DNA"/>
</dbReference>
<evidence type="ECO:0000313" key="2">
    <source>
        <dbReference type="Proteomes" id="UP000285112"/>
    </source>
</evidence>
<gene>
    <name evidence="1" type="ORF">D5S19_06325</name>
</gene>
<protein>
    <submittedName>
        <fullName evidence="1">Uncharacterized protein</fullName>
    </submittedName>
</protein>
<name>A0A419I932_9PSEU</name>
<organism evidence="1 2">
    <name type="scientific">Amycolatopsis panacis</name>
    <dbReference type="NCBI Taxonomy" id="2340917"/>
    <lineage>
        <taxon>Bacteria</taxon>
        <taxon>Bacillati</taxon>
        <taxon>Actinomycetota</taxon>
        <taxon>Actinomycetes</taxon>
        <taxon>Pseudonocardiales</taxon>
        <taxon>Pseudonocardiaceae</taxon>
        <taxon>Amycolatopsis</taxon>
    </lineage>
</organism>
<dbReference type="AlphaFoldDB" id="A0A419I932"/>
<comment type="caution">
    <text evidence="1">The sequence shown here is derived from an EMBL/GenBank/DDBJ whole genome shotgun (WGS) entry which is preliminary data.</text>
</comment>
<proteinExistence type="predicted"/>
<sequence>MVIKRMKAAAVLQLARAAARHKGYTIEERRGRGKGSHMMYVVVGKGSGAVARFALTGHSRDVSIGVLRAVESGLSHLFGEKWMEKR</sequence>